<evidence type="ECO:0000313" key="4">
    <source>
        <dbReference type="Proteomes" id="UP000000709"/>
    </source>
</evidence>
<keyword evidence="4" id="KW-1185">Reference proteome</keyword>
<evidence type="ECO:0000313" key="3">
    <source>
        <dbReference type="EMBL" id="EGW32130.1"/>
    </source>
</evidence>
<dbReference type="EMBL" id="GL996502">
    <property type="protein sequence ID" value="EGW32130.1"/>
    <property type="molecule type" value="Genomic_DNA"/>
</dbReference>
<feature type="compositionally biased region" description="Polar residues" evidence="1">
    <location>
        <begin position="308"/>
        <end position="319"/>
    </location>
</feature>
<dbReference type="KEGG" id="spaa:SPAPADRAFT_71623"/>
<dbReference type="OMA" id="FKLKQVC"/>
<accession>G3APF3</accession>
<dbReference type="RefSeq" id="XP_007375406.1">
    <property type="nucleotide sequence ID" value="XM_007375344.1"/>
</dbReference>
<reference evidence="3 4" key="1">
    <citation type="journal article" date="2011" name="Proc. Natl. Acad. Sci. U.S.A.">
        <title>Comparative genomics of xylose-fermenting fungi for enhanced biofuel production.</title>
        <authorList>
            <person name="Wohlbach D.J."/>
            <person name="Kuo A."/>
            <person name="Sato T.K."/>
            <person name="Potts K.M."/>
            <person name="Salamov A.A."/>
            <person name="LaButti K.M."/>
            <person name="Sun H."/>
            <person name="Clum A."/>
            <person name="Pangilinan J.L."/>
            <person name="Lindquist E.A."/>
            <person name="Lucas S."/>
            <person name="Lapidus A."/>
            <person name="Jin M."/>
            <person name="Gunawan C."/>
            <person name="Balan V."/>
            <person name="Dale B.E."/>
            <person name="Jeffries T.W."/>
            <person name="Zinkel R."/>
            <person name="Barry K.W."/>
            <person name="Grigoriev I.V."/>
            <person name="Gasch A.P."/>
        </authorList>
    </citation>
    <scope>NUCLEOTIDE SEQUENCE [LARGE SCALE GENOMIC DNA]</scope>
    <source>
        <strain evidence="4">NRRL Y-27907 / 11-Y1</strain>
    </source>
</reference>
<name>G3APF3_SPAPN</name>
<dbReference type="STRING" id="619300.G3APF3"/>
<feature type="domain" description="DUF3835" evidence="2">
    <location>
        <begin position="708"/>
        <end position="779"/>
    </location>
</feature>
<dbReference type="OrthoDB" id="21413at2759"/>
<dbReference type="Proteomes" id="UP000000709">
    <property type="component" value="Unassembled WGS sequence"/>
</dbReference>
<dbReference type="HOGENOM" id="CLU_021988_0_0_1"/>
<proteinExistence type="predicted"/>
<evidence type="ECO:0000259" key="2">
    <source>
        <dbReference type="Pfam" id="PF12927"/>
    </source>
</evidence>
<evidence type="ECO:0000256" key="1">
    <source>
        <dbReference type="SAM" id="MobiDB-lite"/>
    </source>
</evidence>
<dbReference type="FunCoup" id="G3APF3">
    <property type="interactions" value="110"/>
</dbReference>
<feature type="region of interest" description="Disordered" evidence="1">
    <location>
        <begin position="224"/>
        <end position="252"/>
    </location>
</feature>
<dbReference type="SUPFAM" id="SSF46579">
    <property type="entry name" value="Prefoldin"/>
    <property type="match status" value="1"/>
</dbReference>
<sequence length="787" mass="89107">MDQINDEDYAASLTKQMDTTISNLIKKRDALQTKIQEYHDVKSAIQSSNKEPLLISLGAGYFTEMSKPEAIVHLEGTISRMNGAISEISSNINHATDTKKKFLLFNDFIKQNGSQGKEEEEEEKLNEEGLPFMDIQEEIDEDGNVINVKINDTPVDKPVDSGEKLNEEGLPFMDIQEEIDDDGNVISVKINDAPVDKPILSSKQQEKNTSQTIAGTSYIEEKIEDVAAPSVSNKDNTESEETTGESSVDQIQELMEDMGLTTKSEKQMIDQDALLDKIDELEIETDHKFHLKQIVLEEYKKLQDSQESEQPQDNQNYEQPQDKSLAIDKYDDLIQLEIVADDLNDEQDVSYADDEEWDFEFDEDEDDDDLADELLYGNHPSSVLGASASEKTNALLWEQIRKLREKGDEKEEPKKKKSVRFAETLEINEIENISESLKNPPPPEPKMSLFKQNRIVHKQVEEKSETEEPVTNDQKKANIIPIPTVESISTNPPSNTSVKEQVVENTIMENTIVEHGIETKSEIVSNDIVEYETDESFVEVPKAKPISKFKAARLGKTTNTSTKTVPRDEAAKIPIPTVESTSKPEETTTNEPIADDSTEIEIKETQLDYSSLNQDMDTMAKAYILGMYDDDIATEGPVVDQLEDFEILNQMIESMPSKEPAKKKKVERSINSDMQFDETLDEIGMNEIDSAEEEEEEYFEEVDDGPILAEDIVEKEIDSADFDDNEILTSEINENYHKLRNKLILDQNGFKKTQQELEIEPVDEEGNPIKISRFRAARMRGGINGLK</sequence>
<dbReference type="InterPro" id="IPR024325">
    <property type="entry name" value="DUF3835"/>
</dbReference>
<dbReference type="GeneID" id="18875389"/>
<dbReference type="InParanoid" id="G3APF3"/>
<dbReference type="AlphaFoldDB" id="G3APF3"/>
<feature type="domain" description="DUF3835" evidence="2">
    <location>
        <begin position="420"/>
        <end position="455"/>
    </location>
</feature>
<dbReference type="Pfam" id="PF12927">
    <property type="entry name" value="DUF3835"/>
    <property type="match status" value="2"/>
</dbReference>
<dbReference type="eggNOG" id="ENOG502QVS0">
    <property type="taxonomic scope" value="Eukaryota"/>
</dbReference>
<protein>
    <recommendedName>
        <fullName evidence="2">DUF3835 domain-containing protein</fullName>
    </recommendedName>
</protein>
<gene>
    <name evidence="3" type="ORF">SPAPADRAFT_71623</name>
</gene>
<feature type="region of interest" description="Disordered" evidence="1">
    <location>
        <begin position="302"/>
        <end position="326"/>
    </location>
</feature>
<organism evidence="4">
    <name type="scientific">Spathaspora passalidarum (strain NRRL Y-27907 / 11-Y1)</name>
    <dbReference type="NCBI Taxonomy" id="619300"/>
    <lineage>
        <taxon>Eukaryota</taxon>
        <taxon>Fungi</taxon>
        <taxon>Dikarya</taxon>
        <taxon>Ascomycota</taxon>
        <taxon>Saccharomycotina</taxon>
        <taxon>Pichiomycetes</taxon>
        <taxon>Debaryomycetaceae</taxon>
        <taxon>Spathaspora</taxon>
    </lineage>
</organism>